<evidence type="ECO:0000313" key="2">
    <source>
        <dbReference type="Proteomes" id="UP000053676"/>
    </source>
</evidence>
<dbReference type="KEGG" id="nai:NECAME_03423"/>
<accession>W2T687</accession>
<dbReference type="AlphaFoldDB" id="W2T687"/>
<keyword evidence="2" id="KW-1185">Reference proteome</keyword>
<protein>
    <submittedName>
        <fullName evidence="1">Uncharacterized protein</fullName>
    </submittedName>
</protein>
<proteinExistence type="predicted"/>
<name>W2T687_NECAM</name>
<sequence>MDDGGAVDGKVYFLAIRVLEKKSLTKCYHQKHNEMFYNDTVNQKPPTTFAVFSAPCSELAK</sequence>
<dbReference type="EMBL" id="KI660223">
    <property type="protein sequence ID" value="ETN76492.1"/>
    <property type="molecule type" value="Genomic_DNA"/>
</dbReference>
<dbReference type="Proteomes" id="UP000053676">
    <property type="component" value="Unassembled WGS sequence"/>
</dbReference>
<gene>
    <name evidence="1" type="ORF">NECAME_03423</name>
</gene>
<organism evidence="1 2">
    <name type="scientific">Necator americanus</name>
    <name type="common">Human hookworm</name>
    <dbReference type="NCBI Taxonomy" id="51031"/>
    <lineage>
        <taxon>Eukaryota</taxon>
        <taxon>Metazoa</taxon>
        <taxon>Ecdysozoa</taxon>
        <taxon>Nematoda</taxon>
        <taxon>Chromadorea</taxon>
        <taxon>Rhabditida</taxon>
        <taxon>Rhabditina</taxon>
        <taxon>Rhabditomorpha</taxon>
        <taxon>Strongyloidea</taxon>
        <taxon>Ancylostomatidae</taxon>
        <taxon>Bunostominae</taxon>
        <taxon>Necator</taxon>
    </lineage>
</organism>
<reference evidence="2" key="1">
    <citation type="journal article" date="2014" name="Nat. Genet.">
        <title>Genome of the human hookworm Necator americanus.</title>
        <authorList>
            <person name="Tang Y.T."/>
            <person name="Gao X."/>
            <person name="Rosa B.A."/>
            <person name="Abubucker S."/>
            <person name="Hallsworth-Pepin K."/>
            <person name="Martin J."/>
            <person name="Tyagi R."/>
            <person name="Heizer E."/>
            <person name="Zhang X."/>
            <person name="Bhonagiri-Palsikar V."/>
            <person name="Minx P."/>
            <person name="Warren W.C."/>
            <person name="Wang Q."/>
            <person name="Zhan B."/>
            <person name="Hotez P.J."/>
            <person name="Sternberg P.W."/>
            <person name="Dougall A."/>
            <person name="Gaze S.T."/>
            <person name="Mulvenna J."/>
            <person name="Sotillo J."/>
            <person name="Ranganathan S."/>
            <person name="Rabelo E.M."/>
            <person name="Wilson R.K."/>
            <person name="Felgner P.L."/>
            <person name="Bethony J."/>
            <person name="Hawdon J.M."/>
            <person name="Gasser R.B."/>
            <person name="Loukas A."/>
            <person name="Mitreva M."/>
        </authorList>
    </citation>
    <scope>NUCLEOTIDE SEQUENCE [LARGE SCALE GENOMIC DNA]</scope>
</reference>
<evidence type="ECO:0000313" key="1">
    <source>
        <dbReference type="EMBL" id="ETN76492.1"/>
    </source>
</evidence>